<evidence type="ECO:0000256" key="2">
    <source>
        <dbReference type="ARBA" id="ARBA00023015"/>
    </source>
</evidence>
<dbReference type="GO" id="GO:0006355">
    <property type="term" value="P:regulation of DNA-templated transcription"/>
    <property type="evidence" value="ECO:0007669"/>
    <property type="project" value="InterPro"/>
</dbReference>
<name>A0A445ERD6_ARAHY</name>
<accession>A0A445ERD6</accession>
<feature type="transmembrane region" description="Helical" evidence="6">
    <location>
        <begin position="21"/>
        <end position="41"/>
    </location>
</feature>
<dbReference type="Gene3D" id="2.40.330.10">
    <property type="entry name" value="DNA-binding pseudobarrel domain"/>
    <property type="match status" value="1"/>
</dbReference>
<dbReference type="GO" id="GO:0003677">
    <property type="term" value="F:DNA binding"/>
    <property type="evidence" value="ECO:0007669"/>
    <property type="project" value="UniProtKB-KW"/>
</dbReference>
<keyword evidence="2" id="KW-0805">Transcription regulation</keyword>
<dbReference type="AlphaFoldDB" id="A0A445ERD6"/>
<dbReference type="Pfam" id="PF02362">
    <property type="entry name" value="B3"/>
    <property type="match status" value="1"/>
</dbReference>
<feature type="domain" description="TF-B3" evidence="7">
    <location>
        <begin position="132"/>
        <end position="178"/>
    </location>
</feature>
<keyword evidence="3" id="KW-0238">DNA-binding</keyword>
<keyword evidence="5" id="KW-0539">Nucleus</keyword>
<dbReference type="InterPro" id="IPR044835">
    <property type="entry name" value="ARF_plant"/>
</dbReference>
<keyword evidence="6" id="KW-1133">Transmembrane helix</keyword>
<evidence type="ECO:0000256" key="4">
    <source>
        <dbReference type="ARBA" id="ARBA00023163"/>
    </source>
</evidence>
<evidence type="ECO:0000256" key="3">
    <source>
        <dbReference type="ARBA" id="ARBA00023125"/>
    </source>
</evidence>
<evidence type="ECO:0000313" key="9">
    <source>
        <dbReference type="Proteomes" id="UP000289738"/>
    </source>
</evidence>
<dbReference type="SUPFAM" id="SSF101936">
    <property type="entry name" value="DNA-binding pseudobarrel domain"/>
    <property type="match status" value="1"/>
</dbReference>
<dbReference type="InterPro" id="IPR003340">
    <property type="entry name" value="B3_DNA-bd"/>
</dbReference>
<evidence type="ECO:0000256" key="1">
    <source>
        <dbReference type="ARBA" id="ARBA00004123"/>
    </source>
</evidence>
<evidence type="ECO:0000256" key="6">
    <source>
        <dbReference type="SAM" id="Phobius"/>
    </source>
</evidence>
<dbReference type="EMBL" id="SDMP01000001">
    <property type="protein sequence ID" value="RYR78029.1"/>
    <property type="molecule type" value="Genomic_DNA"/>
</dbReference>
<keyword evidence="6" id="KW-0472">Membrane</keyword>
<evidence type="ECO:0000256" key="5">
    <source>
        <dbReference type="ARBA" id="ARBA00023242"/>
    </source>
</evidence>
<gene>
    <name evidence="8" type="ORF">Ahy_A01g002758</name>
</gene>
<evidence type="ECO:0000313" key="8">
    <source>
        <dbReference type="EMBL" id="RYR78029.1"/>
    </source>
</evidence>
<dbReference type="PANTHER" id="PTHR31384">
    <property type="entry name" value="AUXIN RESPONSE FACTOR 4-RELATED"/>
    <property type="match status" value="1"/>
</dbReference>
<protein>
    <recommendedName>
        <fullName evidence="7">TF-B3 domain-containing protein</fullName>
    </recommendedName>
</protein>
<organism evidence="8 9">
    <name type="scientific">Arachis hypogaea</name>
    <name type="common">Peanut</name>
    <dbReference type="NCBI Taxonomy" id="3818"/>
    <lineage>
        <taxon>Eukaryota</taxon>
        <taxon>Viridiplantae</taxon>
        <taxon>Streptophyta</taxon>
        <taxon>Embryophyta</taxon>
        <taxon>Tracheophyta</taxon>
        <taxon>Spermatophyta</taxon>
        <taxon>Magnoliopsida</taxon>
        <taxon>eudicotyledons</taxon>
        <taxon>Gunneridae</taxon>
        <taxon>Pentapetalae</taxon>
        <taxon>rosids</taxon>
        <taxon>fabids</taxon>
        <taxon>Fabales</taxon>
        <taxon>Fabaceae</taxon>
        <taxon>Papilionoideae</taxon>
        <taxon>50 kb inversion clade</taxon>
        <taxon>dalbergioids sensu lato</taxon>
        <taxon>Dalbergieae</taxon>
        <taxon>Pterocarpus clade</taxon>
        <taxon>Arachis</taxon>
    </lineage>
</organism>
<reference evidence="8 9" key="1">
    <citation type="submission" date="2019-01" db="EMBL/GenBank/DDBJ databases">
        <title>Sequencing of cultivated peanut Arachis hypogaea provides insights into genome evolution and oil improvement.</title>
        <authorList>
            <person name="Chen X."/>
        </authorList>
    </citation>
    <scope>NUCLEOTIDE SEQUENCE [LARGE SCALE GENOMIC DNA]</scope>
    <source>
        <strain evidence="9">cv. Fuhuasheng</strain>
        <tissue evidence="8">Leaves</tissue>
    </source>
</reference>
<dbReference type="PANTHER" id="PTHR31384:SF1">
    <property type="entry name" value="AUXIN RESPONSE FACTOR 9"/>
    <property type="match status" value="1"/>
</dbReference>
<dbReference type="GO" id="GO:0005634">
    <property type="term" value="C:nucleus"/>
    <property type="evidence" value="ECO:0007669"/>
    <property type="project" value="UniProtKB-SubCell"/>
</dbReference>
<comment type="caution">
    <text evidence="8">The sequence shown here is derived from an EMBL/GenBank/DDBJ whole genome shotgun (WGS) entry which is preliminary data.</text>
</comment>
<dbReference type="InterPro" id="IPR015300">
    <property type="entry name" value="DNA-bd_pseudobarrel_sf"/>
</dbReference>
<comment type="subcellular location">
    <subcellularLocation>
        <location evidence="1">Nucleus</location>
    </subcellularLocation>
</comment>
<proteinExistence type="predicted"/>
<keyword evidence="9" id="KW-1185">Reference proteome</keyword>
<dbReference type="GO" id="GO:0009725">
    <property type="term" value="P:response to hormone"/>
    <property type="evidence" value="ECO:0007669"/>
    <property type="project" value="InterPro"/>
</dbReference>
<evidence type="ECO:0000259" key="7">
    <source>
        <dbReference type="Pfam" id="PF02362"/>
    </source>
</evidence>
<dbReference type="Proteomes" id="UP000289738">
    <property type="component" value="Chromosome A01"/>
</dbReference>
<keyword evidence="6" id="KW-0812">Transmembrane</keyword>
<sequence>MQYVPKSLKTKAPATVRKVSLQEIMDLATIYLIAIIFPIVIEAPASGKDGGLILLVRGCGNITFTAEDIFSFLAFHTFLLCHCLHLTLVSQPLHFAVAAISSSSSHQVLCRTTQDFVVIAVANVARTRIEDMTMKNPTQELVAKDIHGVEWKFKYIYRGHPKSYLLSIGWSAFVGQERNKVVVQVTLKEVDGVECIVY</sequence>
<keyword evidence="4" id="KW-0804">Transcription</keyword>